<dbReference type="AlphaFoldDB" id="A0A2G8KVC9"/>
<reference evidence="2 3" key="1">
    <citation type="journal article" date="2017" name="PLoS Biol.">
        <title>The sea cucumber genome provides insights into morphological evolution and visceral regeneration.</title>
        <authorList>
            <person name="Zhang X."/>
            <person name="Sun L."/>
            <person name="Yuan J."/>
            <person name="Sun Y."/>
            <person name="Gao Y."/>
            <person name="Zhang L."/>
            <person name="Li S."/>
            <person name="Dai H."/>
            <person name="Hamel J.F."/>
            <person name="Liu C."/>
            <person name="Yu Y."/>
            <person name="Liu S."/>
            <person name="Lin W."/>
            <person name="Guo K."/>
            <person name="Jin S."/>
            <person name="Xu P."/>
            <person name="Storey K.B."/>
            <person name="Huan P."/>
            <person name="Zhang T."/>
            <person name="Zhou Y."/>
            <person name="Zhang J."/>
            <person name="Lin C."/>
            <person name="Li X."/>
            <person name="Xing L."/>
            <person name="Huo D."/>
            <person name="Sun M."/>
            <person name="Wang L."/>
            <person name="Mercier A."/>
            <person name="Li F."/>
            <person name="Yang H."/>
            <person name="Xiang J."/>
        </authorList>
    </citation>
    <scope>NUCLEOTIDE SEQUENCE [LARGE SCALE GENOMIC DNA]</scope>
    <source>
        <strain evidence="2">Shaxun</strain>
        <tissue evidence="2">Muscle</tissue>
    </source>
</reference>
<name>A0A2G8KVC9_STIJA</name>
<feature type="region of interest" description="Disordered" evidence="1">
    <location>
        <begin position="121"/>
        <end position="175"/>
    </location>
</feature>
<protein>
    <submittedName>
        <fullName evidence="2">Uncharacterized protein</fullName>
    </submittedName>
</protein>
<dbReference type="Proteomes" id="UP000230750">
    <property type="component" value="Unassembled WGS sequence"/>
</dbReference>
<comment type="caution">
    <text evidence="2">The sequence shown here is derived from an EMBL/GenBank/DDBJ whole genome shotgun (WGS) entry which is preliminary data.</text>
</comment>
<sequence>MKASKGRFARSKHGYVGAEVVKRCFLSAGSPASYPNKSRVVEALCILLCEKIPQARKNDGYTSRWRLILSEYNKVRHRLLNSEDLLEGTELVLLHLNEAMLTLLFKEKTRDEVNMLLQGRQLPPSRVPAEQPLPPAKEGPSRPVSPQIPFEFSEPEDRTGLANVRRKNVPSTSGN</sequence>
<proteinExistence type="predicted"/>
<dbReference type="OrthoDB" id="8955728at2759"/>
<accession>A0A2G8KVC9</accession>
<keyword evidence="3" id="KW-1185">Reference proteome</keyword>
<gene>
    <name evidence="2" type="ORF">BSL78_11126</name>
</gene>
<evidence type="ECO:0000313" key="3">
    <source>
        <dbReference type="Proteomes" id="UP000230750"/>
    </source>
</evidence>
<evidence type="ECO:0000256" key="1">
    <source>
        <dbReference type="SAM" id="MobiDB-lite"/>
    </source>
</evidence>
<dbReference type="EMBL" id="MRZV01000348">
    <property type="protein sequence ID" value="PIK51978.1"/>
    <property type="molecule type" value="Genomic_DNA"/>
</dbReference>
<organism evidence="2 3">
    <name type="scientific">Stichopus japonicus</name>
    <name type="common">Sea cucumber</name>
    <dbReference type="NCBI Taxonomy" id="307972"/>
    <lineage>
        <taxon>Eukaryota</taxon>
        <taxon>Metazoa</taxon>
        <taxon>Echinodermata</taxon>
        <taxon>Eleutherozoa</taxon>
        <taxon>Echinozoa</taxon>
        <taxon>Holothuroidea</taxon>
        <taxon>Aspidochirotacea</taxon>
        <taxon>Aspidochirotida</taxon>
        <taxon>Stichopodidae</taxon>
        <taxon>Apostichopus</taxon>
    </lineage>
</organism>
<evidence type="ECO:0000313" key="2">
    <source>
        <dbReference type="EMBL" id="PIK51978.1"/>
    </source>
</evidence>